<feature type="transmembrane region" description="Helical" evidence="1">
    <location>
        <begin position="82"/>
        <end position="98"/>
    </location>
</feature>
<dbReference type="InterPro" id="IPR000620">
    <property type="entry name" value="EamA_dom"/>
</dbReference>
<evidence type="ECO:0000313" key="3">
    <source>
        <dbReference type="EMBL" id="MDD0839581.1"/>
    </source>
</evidence>
<comment type="caution">
    <text evidence="3">The sequence shown here is derived from an EMBL/GenBank/DDBJ whole genome shotgun (WGS) entry which is preliminary data.</text>
</comment>
<dbReference type="SUPFAM" id="SSF103481">
    <property type="entry name" value="Multidrug resistance efflux transporter EmrE"/>
    <property type="match status" value="2"/>
</dbReference>
<feature type="transmembrane region" description="Helical" evidence="1">
    <location>
        <begin position="129"/>
        <end position="146"/>
    </location>
</feature>
<feature type="transmembrane region" description="Helical" evidence="1">
    <location>
        <begin position="152"/>
        <end position="174"/>
    </location>
</feature>
<sequence length="308" mass="33046">MTLAPGHPPSRMLGGIGLAIAATACFATLDTTTKFISASVPLAMALWCRYFFQSIATSLAVLPSRGLSVLRTANPRYQCLRGVLLLMSSMFAFFSLQHMPVGEVTAIVMISPLVITVLAATVLREKVSLLRWLLVLVGFGGTMMIIRPGASTFSWAALLPLGLVASNAAFQILTSRLARTEDPVTMHFYTGWVGTLLCSVLLPFVWVSDLPWTTWLAMGLIGLMGTVGHFMLILGYGRTPAAILTPYLYAQIGFAMLGSWLVFSHIPDANALIGIGLIVLSGAAGAWLTLREGHIPRPQPPAKPPPQP</sequence>
<feature type="transmembrane region" description="Helical" evidence="1">
    <location>
        <begin position="269"/>
        <end position="290"/>
    </location>
</feature>
<dbReference type="PANTHER" id="PTHR22911">
    <property type="entry name" value="ACYL-MALONYL CONDENSING ENZYME-RELATED"/>
    <property type="match status" value="1"/>
</dbReference>
<keyword evidence="1" id="KW-1133">Transmembrane helix</keyword>
<name>A0ABT5MZU2_9BURK</name>
<dbReference type="Pfam" id="PF00892">
    <property type="entry name" value="EamA"/>
    <property type="match status" value="2"/>
</dbReference>
<feature type="domain" description="EamA" evidence="2">
    <location>
        <begin position="15"/>
        <end position="146"/>
    </location>
</feature>
<feature type="transmembrane region" description="Helical" evidence="1">
    <location>
        <begin position="104"/>
        <end position="122"/>
    </location>
</feature>
<gene>
    <name evidence="3" type="ORF">PSQ40_13430</name>
</gene>
<evidence type="ECO:0000313" key="4">
    <source>
        <dbReference type="Proteomes" id="UP001528673"/>
    </source>
</evidence>
<feature type="transmembrane region" description="Helical" evidence="1">
    <location>
        <begin position="246"/>
        <end position="263"/>
    </location>
</feature>
<evidence type="ECO:0000259" key="2">
    <source>
        <dbReference type="Pfam" id="PF00892"/>
    </source>
</evidence>
<reference evidence="3 4" key="1">
    <citation type="submission" date="2023-02" db="EMBL/GenBank/DDBJ databases">
        <title>Bacterial whole genomic sequence of Curvibacter sp. HBC61.</title>
        <authorList>
            <person name="Le V."/>
            <person name="Ko S.-R."/>
            <person name="Ahn C.-Y."/>
            <person name="Oh H.-M."/>
        </authorList>
    </citation>
    <scope>NUCLEOTIDE SEQUENCE [LARGE SCALE GENOMIC DNA]</scope>
    <source>
        <strain evidence="3 4">HBC61</strain>
    </source>
</reference>
<protein>
    <submittedName>
        <fullName evidence="3">DMT family transporter</fullName>
    </submittedName>
</protein>
<dbReference type="RefSeq" id="WP_273952051.1">
    <property type="nucleotide sequence ID" value="NZ_JAQSIP010000006.1"/>
</dbReference>
<keyword evidence="1" id="KW-0812">Transmembrane</keyword>
<feature type="transmembrane region" description="Helical" evidence="1">
    <location>
        <begin position="186"/>
        <end position="206"/>
    </location>
</feature>
<evidence type="ECO:0000256" key="1">
    <source>
        <dbReference type="SAM" id="Phobius"/>
    </source>
</evidence>
<accession>A0ABT5MZU2</accession>
<proteinExistence type="predicted"/>
<organism evidence="3 4">
    <name type="scientific">Curvibacter cyanobacteriorum</name>
    <dbReference type="NCBI Taxonomy" id="3026422"/>
    <lineage>
        <taxon>Bacteria</taxon>
        <taxon>Pseudomonadati</taxon>
        <taxon>Pseudomonadota</taxon>
        <taxon>Betaproteobacteria</taxon>
        <taxon>Burkholderiales</taxon>
        <taxon>Comamonadaceae</taxon>
        <taxon>Curvibacter</taxon>
    </lineage>
</organism>
<feature type="domain" description="EamA" evidence="2">
    <location>
        <begin position="155"/>
        <end position="281"/>
    </location>
</feature>
<keyword evidence="1" id="KW-0472">Membrane</keyword>
<keyword evidence="4" id="KW-1185">Reference proteome</keyword>
<feature type="transmembrane region" description="Helical" evidence="1">
    <location>
        <begin position="35"/>
        <end position="62"/>
    </location>
</feature>
<dbReference type="PANTHER" id="PTHR22911:SF103">
    <property type="entry name" value="BLR2811 PROTEIN"/>
    <property type="match status" value="1"/>
</dbReference>
<dbReference type="Proteomes" id="UP001528673">
    <property type="component" value="Unassembled WGS sequence"/>
</dbReference>
<feature type="transmembrane region" description="Helical" evidence="1">
    <location>
        <begin position="12"/>
        <end position="29"/>
    </location>
</feature>
<dbReference type="InterPro" id="IPR037185">
    <property type="entry name" value="EmrE-like"/>
</dbReference>
<feature type="transmembrane region" description="Helical" evidence="1">
    <location>
        <begin position="212"/>
        <end position="234"/>
    </location>
</feature>
<dbReference type="EMBL" id="JAQSIP010000006">
    <property type="protein sequence ID" value="MDD0839581.1"/>
    <property type="molecule type" value="Genomic_DNA"/>
</dbReference>